<name>A0A656QJ81_9BURK</name>
<dbReference type="Proteomes" id="UP000027451">
    <property type="component" value="Unassembled WGS sequence"/>
</dbReference>
<gene>
    <name evidence="1" type="ORF">BG60_11100</name>
</gene>
<sequence length="115" mass="12963">MPLLRDPQPDNESAPMTPMTFHQTYEVVTDDSAEQGEAEETGFDWQDEPHTFSELVHRLRRDYIGAVPQRGCSCITADGDREYVDGSTRNISLHPGNERAKRWLPKALKAAGLVH</sequence>
<organism evidence="1 2">
    <name type="scientific">Caballeronia zhejiangensis</name>
    <dbReference type="NCBI Taxonomy" id="871203"/>
    <lineage>
        <taxon>Bacteria</taxon>
        <taxon>Pseudomonadati</taxon>
        <taxon>Pseudomonadota</taxon>
        <taxon>Betaproteobacteria</taxon>
        <taxon>Burkholderiales</taxon>
        <taxon>Burkholderiaceae</taxon>
        <taxon>Caballeronia</taxon>
    </lineage>
</organism>
<dbReference type="AlphaFoldDB" id="A0A656QJ81"/>
<reference evidence="1 2" key="1">
    <citation type="submission" date="2014-03" db="EMBL/GenBank/DDBJ databases">
        <title>Draft Genome Sequences of Four Burkholderia Strains.</title>
        <authorList>
            <person name="Liu X.Y."/>
            <person name="Li C.X."/>
            <person name="Xu J.H."/>
        </authorList>
    </citation>
    <scope>NUCLEOTIDE SEQUENCE [LARGE SCALE GENOMIC DNA]</scope>
    <source>
        <strain evidence="1 2">OP-1</strain>
    </source>
</reference>
<evidence type="ECO:0000313" key="1">
    <source>
        <dbReference type="EMBL" id="KDR28519.1"/>
    </source>
</evidence>
<comment type="caution">
    <text evidence="1">The sequence shown here is derived from an EMBL/GenBank/DDBJ whole genome shotgun (WGS) entry which is preliminary data.</text>
</comment>
<keyword evidence="2" id="KW-1185">Reference proteome</keyword>
<protein>
    <submittedName>
        <fullName evidence="1">Uncharacterized protein</fullName>
    </submittedName>
</protein>
<evidence type="ECO:0000313" key="2">
    <source>
        <dbReference type="Proteomes" id="UP000027451"/>
    </source>
</evidence>
<proteinExistence type="predicted"/>
<dbReference type="EMBL" id="JFHD01000018">
    <property type="protein sequence ID" value="KDR28519.1"/>
    <property type="molecule type" value="Genomic_DNA"/>
</dbReference>
<accession>A0A656QJ81</accession>